<dbReference type="Gene3D" id="3.30.980.10">
    <property type="entry name" value="Threonyl-trna Synthetase, Chain A, domain 2"/>
    <property type="match status" value="1"/>
</dbReference>
<sequence length="255" mass="28322">MTDPLYLGDPTVREFEARVERVIDDGDAARVVLDATHFYPEGGGQPADRGALSGSENWPVRDVRKTDEIYHTVEGEGPTVGERVVGEIDREHRAAHMQYHTAQHLLSAVLLEEYDAPTTGNQLYADHARLDCAYERFTDEDLDALETRMNELVGAAMDVRWYTLGRERAQTELDPERTRLDLLPESITEIRIVEIGDGIGSTPNGEPSGPSTVFDRVACAGTHVSNTAEIGRVEVTGRRTQGSDEERVEFVLVDE</sequence>
<comment type="cofactor">
    <cofactor evidence="1">
        <name>Zn(2+)</name>
        <dbReference type="ChEBI" id="CHEBI:29105"/>
    </cofactor>
</comment>
<name>D8J690_HALJB</name>
<dbReference type="GO" id="GO:0005737">
    <property type="term" value="C:cytoplasm"/>
    <property type="evidence" value="ECO:0007669"/>
    <property type="project" value="UniProtKB-SubCell"/>
</dbReference>
<dbReference type="PANTHER" id="PTHR43462:SF1">
    <property type="entry name" value="ALANYL-TRNA EDITING PROTEIN AARSD1"/>
    <property type="match status" value="1"/>
</dbReference>
<dbReference type="SUPFAM" id="SSF55186">
    <property type="entry name" value="ThrRS/AlaRS common domain"/>
    <property type="match status" value="1"/>
</dbReference>
<accession>D8J690</accession>
<dbReference type="GO" id="GO:0003676">
    <property type="term" value="F:nucleic acid binding"/>
    <property type="evidence" value="ECO:0007669"/>
    <property type="project" value="InterPro"/>
</dbReference>
<evidence type="ECO:0000259" key="5">
    <source>
        <dbReference type="PROSITE" id="PS50860"/>
    </source>
</evidence>
<keyword evidence="7" id="KW-0030">Aminoacyl-tRNA synthetase</keyword>
<organism evidence="6 8">
    <name type="scientific">Halalkalicoccus jeotgali (strain DSM 18796 / CECT 7217 / JCM 14584 / KCTC 4019 / B3)</name>
    <dbReference type="NCBI Taxonomy" id="795797"/>
    <lineage>
        <taxon>Archaea</taxon>
        <taxon>Methanobacteriati</taxon>
        <taxon>Methanobacteriota</taxon>
        <taxon>Stenosarchaea group</taxon>
        <taxon>Halobacteria</taxon>
        <taxon>Halobacteriales</taxon>
        <taxon>Halococcaceae</taxon>
        <taxon>Halalkalicoccus</taxon>
    </lineage>
</organism>
<dbReference type="KEGG" id="hje:HacjB3_12125"/>
<protein>
    <submittedName>
        <fullName evidence="6">Alanyl-tRNA synthetase, class IIc-like protein</fullName>
    </submittedName>
</protein>
<evidence type="ECO:0000256" key="1">
    <source>
        <dbReference type="ARBA" id="ARBA00001947"/>
    </source>
</evidence>
<dbReference type="STRING" id="795797.HacjB3_12125"/>
<dbReference type="GO" id="GO:0002161">
    <property type="term" value="F:aminoacyl-tRNA deacylase activity"/>
    <property type="evidence" value="ECO:0007669"/>
    <property type="project" value="UniProtKB-ARBA"/>
</dbReference>
<dbReference type="InterPro" id="IPR051335">
    <property type="entry name" value="Alanyl-tRNA_Editing_Enzymes"/>
</dbReference>
<evidence type="ECO:0000313" key="9">
    <source>
        <dbReference type="Proteomes" id="UP000011645"/>
    </source>
</evidence>
<dbReference type="EMBL" id="AOHV01000027">
    <property type="protein sequence ID" value="ELY37168.1"/>
    <property type="molecule type" value="Genomic_DNA"/>
</dbReference>
<dbReference type="HOGENOM" id="CLU_004485_3_2_2"/>
<dbReference type="InterPro" id="IPR018164">
    <property type="entry name" value="Ala-tRNA-synth_IIc_N"/>
</dbReference>
<feature type="domain" description="Alanyl-transfer RNA synthetases family profile" evidence="5">
    <location>
        <begin position="1"/>
        <end position="255"/>
    </location>
</feature>
<dbReference type="SUPFAM" id="SSF50447">
    <property type="entry name" value="Translation proteins"/>
    <property type="match status" value="1"/>
</dbReference>
<dbReference type="Pfam" id="PF01411">
    <property type="entry name" value="tRNA-synt_2c"/>
    <property type="match status" value="1"/>
</dbReference>
<dbReference type="PATRIC" id="fig|795797.18.peg.2428"/>
<dbReference type="InterPro" id="IPR018165">
    <property type="entry name" value="Ala-tRNA-synth_IIc_core"/>
</dbReference>
<dbReference type="InterPro" id="IPR018163">
    <property type="entry name" value="Thr/Ala-tRNA-synth_IIc_edit"/>
</dbReference>
<dbReference type="Pfam" id="PF07973">
    <property type="entry name" value="tRNA_SAD"/>
    <property type="match status" value="1"/>
</dbReference>
<dbReference type="InterPro" id="IPR009000">
    <property type="entry name" value="Transl_B-barrel_sf"/>
</dbReference>
<evidence type="ECO:0000256" key="2">
    <source>
        <dbReference type="ARBA" id="ARBA00004496"/>
    </source>
</evidence>
<dbReference type="AlphaFoldDB" id="D8J690"/>
<dbReference type="GO" id="GO:0004813">
    <property type="term" value="F:alanine-tRNA ligase activity"/>
    <property type="evidence" value="ECO:0007669"/>
    <property type="project" value="InterPro"/>
</dbReference>
<dbReference type="RefSeq" id="WP_008416557.1">
    <property type="nucleotide sequence ID" value="NC_014297.1"/>
</dbReference>
<reference evidence="7 9" key="2">
    <citation type="journal article" date="2014" name="PLoS Genet.">
        <title>Phylogenetically driven sequencing of extremely halophilic archaea reveals strategies for static and dynamic osmo-response.</title>
        <authorList>
            <person name="Becker E.A."/>
            <person name="Seitzer P.M."/>
            <person name="Tritt A."/>
            <person name="Larsen D."/>
            <person name="Krusor M."/>
            <person name="Yao A.I."/>
            <person name="Wu D."/>
            <person name="Madern D."/>
            <person name="Eisen J.A."/>
            <person name="Darling A.E."/>
            <person name="Facciotti M.T."/>
        </authorList>
    </citation>
    <scope>NUCLEOTIDE SEQUENCE [LARGE SCALE GENOMIC DNA]</scope>
    <source>
        <strain evidence="7">B3</strain>
        <strain evidence="9">DSM 18796 / CECT 7217 / JCM 14584 / KCTC 4019 / B3</strain>
    </source>
</reference>
<evidence type="ECO:0000313" key="8">
    <source>
        <dbReference type="Proteomes" id="UP000000390"/>
    </source>
</evidence>
<dbReference type="EMBL" id="CP002062">
    <property type="protein sequence ID" value="ADJ15808.1"/>
    <property type="molecule type" value="Genomic_DNA"/>
</dbReference>
<evidence type="ECO:0000256" key="3">
    <source>
        <dbReference type="ARBA" id="ARBA00022723"/>
    </source>
</evidence>
<comment type="subcellular location">
    <subcellularLocation>
        <location evidence="2">Cytoplasm</location>
    </subcellularLocation>
</comment>
<dbReference type="GeneID" id="9420240"/>
<dbReference type="GO" id="GO:0006419">
    <property type="term" value="P:alanyl-tRNA aminoacylation"/>
    <property type="evidence" value="ECO:0007669"/>
    <property type="project" value="InterPro"/>
</dbReference>
<keyword evidence="9" id="KW-1185">Reference proteome</keyword>
<keyword evidence="7" id="KW-0436">Ligase</keyword>
<dbReference type="eggNOG" id="arCOG01254">
    <property type="taxonomic scope" value="Archaea"/>
</dbReference>
<dbReference type="GO" id="GO:0046872">
    <property type="term" value="F:metal ion binding"/>
    <property type="evidence" value="ECO:0007669"/>
    <property type="project" value="UniProtKB-KW"/>
</dbReference>
<evidence type="ECO:0000313" key="7">
    <source>
        <dbReference type="EMBL" id="ELY37168.1"/>
    </source>
</evidence>
<dbReference type="PROSITE" id="PS50860">
    <property type="entry name" value="AA_TRNA_LIGASE_II_ALA"/>
    <property type="match status" value="1"/>
</dbReference>
<dbReference type="SMART" id="SM00863">
    <property type="entry name" value="tRNA_SAD"/>
    <property type="match status" value="1"/>
</dbReference>
<dbReference type="PANTHER" id="PTHR43462">
    <property type="entry name" value="ALANYL-TRNA EDITING PROTEIN"/>
    <property type="match status" value="1"/>
</dbReference>
<dbReference type="GO" id="GO:0005524">
    <property type="term" value="F:ATP binding"/>
    <property type="evidence" value="ECO:0007669"/>
    <property type="project" value="InterPro"/>
</dbReference>
<dbReference type="OrthoDB" id="11392at2157"/>
<keyword evidence="4" id="KW-0862">Zinc</keyword>
<reference evidence="6 8" key="1">
    <citation type="journal article" date="2010" name="J. Bacteriol.">
        <title>Complete genome sequence of Halalkalicoccus jeotgali B3(T), an extremely halophilic archaeon.</title>
        <authorList>
            <person name="Roh S.W."/>
            <person name="Nam Y.D."/>
            <person name="Nam S.H."/>
            <person name="Choi S.H."/>
            <person name="Park H.S."/>
            <person name="Bae J.W."/>
        </authorList>
    </citation>
    <scope>NUCLEOTIDE SEQUENCE [LARGE SCALE GENOMIC DNA]</scope>
    <source>
        <strain evidence="6">B3</strain>
        <strain evidence="8">DSM 18796 / CECT 7217 / JCM 14584 / KCTC 4019 / B3</strain>
    </source>
</reference>
<evidence type="ECO:0000256" key="4">
    <source>
        <dbReference type="ARBA" id="ARBA00022833"/>
    </source>
</evidence>
<evidence type="ECO:0000313" key="6">
    <source>
        <dbReference type="EMBL" id="ADJ15808.1"/>
    </source>
</evidence>
<dbReference type="Proteomes" id="UP000000390">
    <property type="component" value="Chromosome"/>
</dbReference>
<keyword evidence="3" id="KW-0479">Metal-binding</keyword>
<dbReference type="Gene3D" id="2.40.30.130">
    <property type="match status" value="1"/>
</dbReference>
<gene>
    <name evidence="6" type="ordered locus">HacjB3_12125</name>
    <name evidence="7" type="ORF">C497_10503</name>
</gene>
<proteinExistence type="predicted"/>
<dbReference type="InterPro" id="IPR012947">
    <property type="entry name" value="tRNA_SAD"/>
</dbReference>
<dbReference type="Proteomes" id="UP000011645">
    <property type="component" value="Unassembled WGS sequence"/>
</dbReference>